<dbReference type="InterPro" id="IPR029787">
    <property type="entry name" value="Nucleotide_cyclase"/>
</dbReference>
<dbReference type="InterPro" id="IPR052155">
    <property type="entry name" value="Biofilm_reg_signaling"/>
</dbReference>
<dbReference type="AlphaFoldDB" id="Q2J2T1"/>
<dbReference type="Proteomes" id="UP000008809">
    <property type="component" value="Chromosome"/>
</dbReference>
<dbReference type="InterPro" id="IPR000014">
    <property type="entry name" value="PAS"/>
</dbReference>
<dbReference type="FunFam" id="3.20.20.450:FF:000001">
    <property type="entry name" value="Cyclic di-GMP phosphodiesterase yahA"/>
    <property type="match status" value="1"/>
</dbReference>
<dbReference type="Gene3D" id="3.20.20.450">
    <property type="entry name" value="EAL domain"/>
    <property type="match status" value="1"/>
</dbReference>
<dbReference type="Pfam" id="PF00990">
    <property type="entry name" value="GGDEF"/>
    <property type="match status" value="1"/>
</dbReference>
<dbReference type="Pfam" id="PF00563">
    <property type="entry name" value="EAL"/>
    <property type="match status" value="1"/>
</dbReference>
<dbReference type="CDD" id="cd01949">
    <property type="entry name" value="GGDEF"/>
    <property type="match status" value="1"/>
</dbReference>
<dbReference type="PANTHER" id="PTHR44757">
    <property type="entry name" value="DIGUANYLATE CYCLASE DGCP"/>
    <property type="match status" value="1"/>
</dbReference>
<dbReference type="SUPFAM" id="SSF55073">
    <property type="entry name" value="Nucleotide cyclase"/>
    <property type="match status" value="1"/>
</dbReference>
<accession>Q2J2T1</accession>
<protein>
    <submittedName>
        <fullName evidence="3">Diguanylate cyclase/phosphodiesterase</fullName>
    </submittedName>
</protein>
<dbReference type="SUPFAM" id="SSF141868">
    <property type="entry name" value="EAL domain-like"/>
    <property type="match status" value="1"/>
</dbReference>
<dbReference type="PROSITE" id="PS50883">
    <property type="entry name" value="EAL"/>
    <property type="match status" value="1"/>
</dbReference>
<dbReference type="InterPro" id="IPR001633">
    <property type="entry name" value="EAL_dom"/>
</dbReference>
<dbReference type="InterPro" id="IPR035919">
    <property type="entry name" value="EAL_sf"/>
</dbReference>
<reference evidence="3 4" key="1">
    <citation type="submission" date="2006-01" db="EMBL/GenBank/DDBJ databases">
        <title>Complete sequence of Rhodopseudomonas palustris HaA2.</title>
        <authorList>
            <consortium name="US DOE Joint Genome Institute"/>
            <person name="Copeland A."/>
            <person name="Lucas S."/>
            <person name="Lapidus A."/>
            <person name="Barry K."/>
            <person name="Detter J.C."/>
            <person name="Glavina T."/>
            <person name="Hammon N."/>
            <person name="Israni S."/>
            <person name="Pitluck S."/>
            <person name="Chain P."/>
            <person name="Malfatti S."/>
            <person name="Shin M."/>
            <person name="Vergez L."/>
            <person name="Schmutz J."/>
            <person name="Larimer F."/>
            <person name="Land M."/>
            <person name="Hauser L."/>
            <person name="Pelletier D.A."/>
            <person name="Kyrpides N."/>
            <person name="Anderson I."/>
            <person name="Oda Y."/>
            <person name="Harwood C.S."/>
            <person name="Richardson P."/>
        </authorList>
    </citation>
    <scope>NUCLEOTIDE SEQUENCE [LARGE SCALE GENOMIC DNA]</scope>
    <source>
        <strain evidence="3 4">HaA2</strain>
    </source>
</reference>
<dbReference type="Gene3D" id="3.30.70.270">
    <property type="match status" value="1"/>
</dbReference>
<evidence type="ECO:0000259" key="2">
    <source>
        <dbReference type="PROSITE" id="PS50887"/>
    </source>
</evidence>
<dbReference type="InterPro" id="IPR035965">
    <property type="entry name" value="PAS-like_dom_sf"/>
</dbReference>
<proteinExistence type="predicted"/>
<dbReference type="KEGG" id="rpb:RPB_0518"/>
<dbReference type="HOGENOM" id="CLU_000445_70_50_5"/>
<dbReference type="STRING" id="316058.RPB_0518"/>
<dbReference type="SMART" id="SM00052">
    <property type="entry name" value="EAL"/>
    <property type="match status" value="1"/>
</dbReference>
<dbReference type="SUPFAM" id="SSF55785">
    <property type="entry name" value="PYP-like sensor domain (PAS domain)"/>
    <property type="match status" value="1"/>
</dbReference>
<feature type="domain" description="EAL" evidence="1">
    <location>
        <begin position="315"/>
        <end position="565"/>
    </location>
</feature>
<dbReference type="InterPro" id="IPR043128">
    <property type="entry name" value="Rev_trsase/Diguanyl_cyclase"/>
</dbReference>
<dbReference type="EMBL" id="CP000250">
    <property type="protein sequence ID" value="ABD05229.1"/>
    <property type="molecule type" value="Genomic_DNA"/>
</dbReference>
<gene>
    <name evidence="3" type="ordered locus">RPB_0518</name>
</gene>
<dbReference type="eggNOG" id="COG5001">
    <property type="taxonomic scope" value="Bacteria"/>
</dbReference>
<evidence type="ECO:0000259" key="1">
    <source>
        <dbReference type="PROSITE" id="PS50883"/>
    </source>
</evidence>
<keyword evidence="4" id="KW-1185">Reference proteome</keyword>
<dbReference type="PANTHER" id="PTHR44757:SF2">
    <property type="entry name" value="BIOFILM ARCHITECTURE MAINTENANCE PROTEIN MBAA"/>
    <property type="match status" value="1"/>
</dbReference>
<feature type="domain" description="GGDEF" evidence="2">
    <location>
        <begin position="173"/>
        <end position="306"/>
    </location>
</feature>
<organism evidence="3 4">
    <name type="scientific">Rhodopseudomonas palustris (strain HaA2)</name>
    <dbReference type="NCBI Taxonomy" id="316058"/>
    <lineage>
        <taxon>Bacteria</taxon>
        <taxon>Pseudomonadati</taxon>
        <taxon>Pseudomonadota</taxon>
        <taxon>Alphaproteobacteria</taxon>
        <taxon>Hyphomicrobiales</taxon>
        <taxon>Nitrobacteraceae</taxon>
        <taxon>Rhodopseudomonas</taxon>
    </lineage>
</organism>
<dbReference type="PROSITE" id="PS50887">
    <property type="entry name" value="GGDEF"/>
    <property type="match status" value="1"/>
</dbReference>
<dbReference type="NCBIfam" id="TIGR00254">
    <property type="entry name" value="GGDEF"/>
    <property type="match status" value="1"/>
</dbReference>
<dbReference type="CDD" id="cd01948">
    <property type="entry name" value="EAL"/>
    <property type="match status" value="1"/>
</dbReference>
<name>Q2J2T1_RHOP2</name>
<sequence length="579" mass="63294">MATFATFCGGMGSVHSITHIGTALAETSRRRPLRAVPPKQAAELAMSAFAAIDSALAMIAPDGRIMMANPAFGRLFGDISSEDLQARLLIESWRNLEGGERVVLFPDGRSFLIRTNILPSGYFVCASDITDQLARDARDARLVRTDRLTELGNRRLLRERLQDLLDSSPAVRGDCALLTVDLDRFRAVNDALGRNIGDALLCLVSKRIRSAVSDVDIVTRLYGDQFGIIQFGRAQPDSAVILAKRLCDLLSRPYMLEGQLIDVTARVGIAPLALEAADVDQVMKNADLALNRARQDRATGYCVFESGMDETVKARRALETDLRRALALREFALVYQPQFDLQTRRVTGFEALLRWNSPTRGTVSPLDFIPLAEETGIINPIGEWVLRTACRDAANWPADITVAVNISAVQFAHRTLATTVLSALSDSDLDPRRLELEITESVMLDARGTALGVLQRLRGTGIRVSLDDFGTGYSSLGYLRSFPFDKIKIDQSFVRGTAEDPGNRAIVRAIASLGQNLGMATVAEGVETAEHLERVAADGCTHVQGYLISRPISPEQVDGFLAAKSAEETECRDDPFQVA</sequence>
<dbReference type="SMART" id="SM00267">
    <property type="entry name" value="GGDEF"/>
    <property type="match status" value="1"/>
</dbReference>
<dbReference type="SMART" id="SM00091">
    <property type="entry name" value="PAS"/>
    <property type="match status" value="1"/>
</dbReference>
<evidence type="ECO:0000313" key="4">
    <source>
        <dbReference type="Proteomes" id="UP000008809"/>
    </source>
</evidence>
<evidence type="ECO:0000313" key="3">
    <source>
        <dbReference type="EMBL" id="ABD05229.1"/>
    </source>
</evidence>
<dbReference type="InterPro" id="IPR000160">
    <property type="entry name" value="GGDEF_dom"/>
</dbReference>
<dbReference type="Pfam" id="PF13188">
    <property type="entry name" value="PAS_8"/>
    <property type="match status" value="1"/>
</dbReference>